<protein>
    <recommendedName>
        <fullName evidence="4">PPE family protein</fullName>
    </recommendedName>
</protein>
<dbReference type="AlphaFoldDB" id="A0A368VMP0"/>
<dbReference type="Gene3D" id="1.20.1260.20">
    <property type="entry name" value="PPE superfamily"/>
    <property type="match status" value="1"/>
</dbReference>
<gene>
    <name evidence="2" type="ORF">DFQ14_112162</name>
</gene>
<proteinExistence type="predicted"/>
<name>A0A368VMP0_9ACTN</name>
<evidence type="ECO:0000256" key="1">
    <source>
        <dbReference type="SAM" id="MobiDB-lite"/>
    </source>
</evidence>
<accession>A0A368VMP0</accession>
<dbReference type="EMBL" id="QPJC01000012">
    <property type="protein sequence ID" value="RCW40280.1"/>
    <property type="molecule type" value="Genomic_DNA"/>
</dbReference>
<evidence type="ECO:0000313" key="3">
    <source>
        <dbReference type="Proteomes" id="UP000253495"/>
    </source>
</evidence>
<comment type="caution">
    <text evidence="2">The sequence shown here is derived from an EMBL/GenBank/DDBJ whole genome shotgun (WGS) entry which is preliminary data.</text>
</comment>
<dbReference type="InterPro" id="IPR038332">
    <property type="entry name" value="PPE_sf"/>
</dbReference>
<evidence type="ECO:0000313" key="2">
    <source>
        <dbReference type="EMBL" id="RCW40280.1"/>
    </source>
</evidence>
<feature type="region of interest" description="Disordered" evidence="1">
    <location>
        <begin position="187"/>
        <end position="255"/>
    </location>
</feature>
<evidence type="ECO:0008006" key="4">
    <source>
        <dbReference type="Google" id="ProtNLM"/>
    </source>
</evidence>
<reference evidence="2 3" key="1">
    <citation type="submission" date="2018-07" db="EMBL/GenBank/DDBJ databases">
        <title>Genomic Encyclopedia of Type Strains, Phase III (KMG-III): the genomes of soil and plant-associated and newly described type strains.</title>
        <authorList>
            <person name="Whitman W."/>
        </authorList>
    </citation>
    <scope>NUCLEOTIDE SEQUENCE [LARGE SCALE GENOMIC DNA]</scope>
    <source>
        <strain evidence="2 3">CECT 8575</strain>
    </source>
</reference>
<feature type="compositionally biased region" description="Low complexity" evidence="1">
    <location>
        <begin position="244"/>
        <end position="255"/>
    </location>
</feature>
<feature type="region of interest" description="Disordered" evidence="1">
    <location>
        <begin position="113"/>
        <end position="134"/>
    </location>
</feature>
<feature type="compositionally biased region" description="Low complexity" evidence="1">
    <location>
        <begin position="209"/>
        <end position="218"/>
    </location>
</feature>
<feature type="non-terminal residue" evidence="2">
    <location>
        <position position="255"/>
    </location>
</feature>
<dbReference type="Proteomes" id="UP000253495">
    <property type="component" value="Unassembled WGS sequence"/>
</dbReference>
<organism evidence="2 3">
    <name type="scientific">Halopolyspora algeriensis</name>
    <dbReference type="NCBI Taxonomy" id="1500506"/>
    <lineage>
        <taxon>Bacteria</taxon>
        <taxon>Bacillati</taxon>
        <taxon>Actinomycetota</taxon>
        <taxon>Actinomycetes</taxon>
        <taxon>Actinomycetes incertae sedis</taxon>
        <taxon>Halopolyspora</taxon>
    </lineage>
</organism>
<keyword evidence="3" id="KW-1185">Reference proteome</keyword>
<sequence length="255" mass="26282">MTEVCYASGARMYRQAMAGSVDATELPPPSSTTGAEQWNNAATVLGEIGGRIEKAIGKAEAAHRGKAAEAAQASVREMVPHIEACKATAEGVRDAINQQAGYQHEAFRALPAKGETLPDGRPAQIDPPEKGWVEDYGIDNVPLLGDAMSDYEERQERFQATNEHAEQVMRQYQGKTDTLVGQLPEFRQPAPAQQPPPSPSGGDSGTGSSGLSSANYSSTPTMGGGSAAAGSSSVWSSGGGVAAGGSYSPSGGSVP</sequence>